<keyword evidence="3" id="KW-1185">Reference proteome</keyword>
<dbReference type="GO" id="GO:0009432">
    <property type="term" value="P:SOS response"/>
    <property type="evidence" value="ECO:0007669"/>
    <property type="project" value="TreeGrafter"/>
</dbReference>
<organism evidence="2 3">
    <name type="scientific">Herpetosiphon geysericola</name>
    <dbReference type="NCBI Taxonomy" id="70996"/>
    <lineage>
        <taxon>Bacteria</taxon>
        <taxon>Bacillati</taxon>
        <taxon>Chloroflexota</taxon>
        <taxon>Chloroflexia</taxon>
        <taxon>Herpetosiphonales</taxon>
        <taxon>Herpetosiphonaceae</taxon>
        <taxon>Herpetosiphon</taxon>
    </lineage>
</organism>
<dbReference type="Proteomes" id="UP000050277">
    <property type="component" value="Unassembled WGS sequence"/>
</dbReference>
<gene>
    <name evidence="2" type="ORF">SE18_15935</name>
</gene>
<name>A0A0P6YJ95_9CHLR</name>
<evidence type="ECO:0000259" key="1">
    <source>
        <dbReference type="Pfam" id="PF02750"/>
    </source>
</evidence>
<dbReference type="Gene3D" id="3.30.1490.20">
    <property type="entry name" value="ATP-grasp fold, A domain"/>
    <property type="match status" value="1"/>
</dbReference>
<proteinExistence type="predicted"/>
<dbReference type="AlphaFoldDB" id="A0A0P6YJ95"/>
<accession>A0A0P6YJ95</accession>
<evidence type="ECO:0000313" key="3">
    <source>
        <dbReference type="Proteomes" id="UP000050277"/>
    </source>
</evidence>
<sequence>MAVSIVVIHGESDWSDYLTGYDVVQCRLNQTKWLVQDNQVWAFSEKRRIQVEAVLWRLGAVRPEPHQQRLLALLDFAAIPCVNPTNVLLACYDRLAMLAMLKRLGLPVLPQTISLGDGLIERIQPALPVVAKIGSYHAGYGKMRIQTAEQWAEFCDLSFVSPDYCSTEPYIEYVRDIRCLLIGDQYWVMQRRSSGWRANVATNAYQLIEPPAEILEYSQRVMLQLKADILGIDFIKDQQGKFWVLECNEIPGLAGFPEAARALLAARLLNKL</sequence>
<dbReference type="SUPFAM" id="SSF56059">
    <property type="entry name" value="Glutathione synthetase ATP-binding domain-like"/>
    <property type="match status" value="1"/>
</dbReference>
<evidence type="ECO:0000313" key="2">
    <source>
        <dbReference type="EMBL" id="KPL85185.1"/>
    </source>
</evidence>
<dbReference type="EMBL" id="LGKP01000025">
    <property type="protein sequence ID" value="KPL85185.1"/>
    <property type="molecule type" value="Genomic_DNA"/>
</dbReference>
<dbReference type="GO" id="GO:0005524">
    <property type="term" value="F:ATP binding"/>
    <property type="evidence" value="ECO:0007669"/>
    <property type="project" value="InterPro"/>
</dbReference>
<reference evidence="2 3" key="1">
    <citation type="submission" date="2015-07" db="EMBL/GenBank/DDBJ databases">
        <title>Whole genome sequence of Herpetosiphon geysericola DSM 7119.</title>
        <authorList>
            <person name="Hemp J."/>
            <person name="Ward L.M."/>
            <person name="Pace L.A."/>
            <person name="Fischer W.W."/>
        </authorList>
    </citation>
    <scope>NUCLEOTIDE SEQUENCE [LARGE SCALE GENOMIC DNA]</scope>
    <source>
        <strain evidence="2 3">DSM 7119</strain>
    </source>
</reference>
<dbReference type="PANTHER" id="PTHR21621">
    <property type="entry name" value="RIBOSOMAL PROTEIN S6 MODIFICATION PROTEIN"/>
    <property type="match status" value="1"/>
</dbReference>
<dbReference type="InterPro" id="IPR020898">
    <property type="entry name" value="Synapsin_ATP-bd_dom"/>
</dbReference>
<dbReference type="GO" id="GO:0005737">
    <property type="term" value="C:cytoplasm"/>
    <property type="evidence" value="ECO:0007669"/>
    <property type="project" value="TreeGrafter"/>
</dbReference>
<dbReference type="STRING" id="70996.SE18_15935"/>
<dbReference type="GO" id="GO:0018169">
    <property type="term" value="F:ribosomal S6-glutamic acid ligase activity"/>
    <property type="evidence" value="ECO:0007669"/>
    <property type="project" value="TreeGrafter"/>
</dbReference>
<dbReference type="Pfam" id="PF02750">
    <property type="entry name" value="Synapsin_C"/>
    <property type="match status" value="1"/>
</dbReference>
<dbReference type="Gene3D" id="3.30.470.20">
    <property type="entry name" value="ATP-grasp fold, B domain"/>
    <property type="match status" value="1"/>
</dbReference>
<comment type="caution">
    <text evidence="2">The sequence shown here is derived from an EMBL/GenBank/DDBJ whole genome shotgun (WGS) entry which is preliminary data.</text>
</comment>
<dbReference type="PANTHER" id="PTHR21621:SF0">
    <property type="entry name" value="BETA-CITRYLGLUTAMATE SYNTHASE B-RELATED"/>
    <property type="match status" value="1"/>
</dbReference>
<feature type="domain" description="Synapsin ATP-binding" evidence="1">
    <location>
        <begin position="124"/>
        <end position="205"/>
    </location>
</feature>
<protein>
    <recommendedName>
        <fullName evidence="1">Synapsin ATP-binding domain-containing protein</fullName>
    </recommendedName>
</protein>
<dbReference type="InterPro" id="IPR013815">
    <property type="entry name" value="ATP_grasp_subdomain_1"/>
</dbReference>